<reference evidence="2 3" key="1">
    <citation type="submission" date="2015-05" db="EMBL/GenBank/DDBJ databases">
        <title>Complete genome sequence of Corynebacterium epidermidicanis DSM 45586, isolated from the skin of a dog suffering from pruritus.</title>
        <authorList>
            <person name="Ruckert C."/>
            <person name="Albersmeier A."/>
            <person name="Winkler A."/>
            <person name="Tauch A."/>
        </authorList>
    </citation>
    <scope>NUCLEOTIDE SEQUENCE [LARGE SCALE GENOMIC DNA]</scope>
    <source>
        <strain evidence="2 3">DSM 45586</strain>
    </source>
</reference>
<evidence type="ECO:0000256" key="1">
    <source>
        <dbReference type="SAM" id="SignalP"/>
    </source>
</evidence>
<dbReference type="PATRIC" id="fig|1050174.4.peg.118"/>
<dbReference type="RefSeq" id="WP_236684264.1">
    <property type="nucleotide sequence ID" value="NZ_CP011541.1"/>
</dbReference>
<feature type="signal peptide" evidence="1">
    <location>
        <begin position="1"/>
        <end position="22"/>
    </location>
</feature>
<feature type="chain" id="PRO_5005184482" description="Secreted protein" evidence="1">
    <location>
        <begin position="23"/>
        <end position="228"/>
    </location>
</feature>
<evidence type="ECO:0008006" key="4">
    <source>
        <dbReference type="Google" id="ProtNLM"/>
    </source>
</evidence>
<keyword evidence="1" id="KW-0732">Signal</keyword>
<proteinExistence type="predicted"/>
<protein>
    <recommendedName>
        <fullName evidence="4">Secreted protein</fullName>
    </recommendedName>
</protein>
<name>A0A0G3GN70_9CORY</name>
<dbReference type="AlphaFoldDB" id="A0A0G3GN70"/>
<organism evidence="2 3">
    <name type="scientific">Corynebacterium epidermidicanis</name>
    <dbReference type="NCBI Taxonomy" id="1050174"/>
    <lineage>
        <taxon>Bacteria</taxon>
        <taxon>Bacillati</taxon>
        <taxon>Actinomycetota</taxon>
        <taxon>Actinomycetes</taxon>
        <taxon>Mycobacteriales</taxon>
        <taxon>Corynebacteriaceae</taxon>
        <taxon>Corynebacterium</taxon>
    </lineage>
</organism>
<evidence type="ECO:0000313" key="3">
    <source>
        <dbReference type="Proteomes" id="UP000035368"/>
    </source>
</evidence>
<accession>A0A0G3GN70</accession>
<dbReference type="STRING" id="1050174.CEPID_00555"/>
<keyword evidence="3" id="KW-1185">Reference proteome</keyword>
<evidence type="ECO:0000313" key="2">
    <source>
        <dbReference type="EMBL" id="AKK02005.1"/>
    </source>
</evidence>
<dbReference type="EMBL" id="CP011541">
    <property type="protein sequence ID" value="AKK02005.1"/>
    <property type="molecule type" value="Genomic_DNA"/>
</dbReference>
<sequence length="228" mass="23889">MKRLLSALAAAGVSVAAGLSVAALPAAAGLSVAALPAAAGLSVAALPAAAGLSVAALPAAAGTADYILPQRWNDDYQPGLHCATPGETGAYVTATRRWFDQTDAASVANRNAEPIPVKQTVTQARTSTLQVSATVTPKGDIEKYLSSAYGFNYTRIVHWSLGQTVGPYQLPANKQGKLVWGFMMLDADVQDVRCSPDQSWQPVGQPYSVTTPESRYAELRLDDAPVFN</sequence>
<gene>
    <name evidence="2" type="ORF">CEPID_00555</name>
</gene>
<dbReference type="Proteomes" id="UP000035368">
    <property type="component" value="Chromosome"/>
</dbReference>
<dbReference type="KEGG" id="cei:CEPID_00555"/>